<dbReference type="Proteomes" id="UP000324222">
    <property type="component" value="Unassembled WGS sequence"/>
</dbReference>
<keyword evidence="3" id="KW-1185">Reference proteome</keyword>
<comment type="caution">
    <text evidence="2">The sequence shown here is derived from an EMBL/GenBank/DDBJ whole genome shotgun (WGS) entry which is preliminary data.</text>
</comment>
<proteinExistence type="predicted"/>
<name>A0A5B7IE71_PORTR</name>
<dbReference type="AlphaFoldDB" id="A0A5B7IE71"/>
<accession>A0A5B7IE71</accession>
<gene>
    <name evidence="2" type="ORF">E2C01_073535</name>
</gene>
<reference evidence="2 3" key="1">
    <citation type="submission" date="2019-05" db="EMBL/GenBank/DDBJ databases">
        <title>Another draft genome of Portunus trituberculatus and its Hox gene families provides insights of decapod evolution.</title>
        <authorList>
            <person name="Jeong J.-H."/>
            <person name="Song I."/>
            <person name="Kim S."/>
            <person name="Choi T."/>
            <person name="Kim D."/>
            <person name="Ryu S."/>
            <person name="Kim W."/>
        </authorList>
    </citation>
    <scope>NUCLEOTIDE SEQUENCE [LARGE SCALE GENOMIC DNA]</scope>
    <source>
        <tissue evidence="2">Muscle</tissue>
    </source>
</reference>
<evidence type="ECO:0000313" key="2">
    <source>
        <dbReference type="EMBL" id="MPC79024.1"/>
    </source>
</evidence>
<evidence type="ECO:0000313" key="3">
    <source>
        <dbReference type="Proteomes" id="UP000324222"/>
    </source>
</evidence>
<sequence length="72" mass="8077">MEEDESPVSDGMTSTMAPFYLLAEGRRRTGPPAAPPRWRRSRRRCRSPALSRPRSEAWTRCPPSCTDGGTRA</sequence>
<organism evidence="2 3">
    <name type="scientific">Portunus trituberculatus</name>
    <name type="common">Swimming crab</name>
    <name type="synonym">Neptunus trituberculatus</name>
    <dbReference type="NCBI Taxonomy" id="210409"/>
    <lineage>
        <taxon>Eukaryota</taxon>
        <taxon>Metazoa</taxon>
        <taxon>Ecdysozoa</taxon>
        <taxon>Arthropoda</taxon>
        <taxon>Crustacea</taxon>
        <taxon>Multicrustacea</taxon>
        <taxon>Malacostraca</taxon>
        <taxon>Eumalacostraca</taxon>
        <taxon>Eucarida</taxon>
        <taxon>Decapoda</taxon>
        <taxon>Pleocyemata</taxon>
        <taxon>Brachyura</taxon>
        <taxon>Eubrachyura</taxon>
        <taxon>Portunoidea</taxon>
        <taxon>Portunidae</taxon>
        <taxon>Portuninae</taxon>
        <taxon>Portunus</taxon>
    </lineage>
</organism>
<feature type="compositionally biased region" description="Basic residues" evidence="1">
    <location>
        <begin position="37"/>
        <end position="46"/>
    </location>
</feature>
<protein>
    <submittedName>
        <fullName evidence="2">Uncharacterized protein</fullName>
    </submittedName>
</protein>
<dbReference type="EMBL" id="VSRR010050010">
    <property type="protein sequence ID" value="MPC79024.1"/>
    <property type="molecule type" value="Genomic_DNA"/>
</dbReference>
<evidence type="ECO:0000256" key="1">
    <source>
        <dbReference type="SAM" id="MobiDB-lite"/>
    </source>
</evidence>
<feature type="region of interest" description="Disordered" evidence="1">
    <location>
        <begin position="1"/>
        <end position="72"/>
    </location>
</feature>